<keyword evidence="1" id="KW-0812">Transmembrane</keyword>
<feature type="chain" id="PRO_5046039682" description="Multidrug transporter" evidence="2">
    <location>
        <begin position="31"/>
        <end position="109"/>
    </location>
</feature>
<keyword evidence="4" id="KW-1185">Reference proteome</keyword>
<sequence>MYQSTVTRIRAALATVLLAVAVVGFQPAHAADVNTGHAPSAAAMGVDVLVIRPLSLVATVAGTGLFVVSLPFSALGRNTDEAAGQLVGAPAKYTFLRPLGDFGGPAALR</sequence>
<organism evidence="3 4">
    <name type="scientific">Spectribacter acetivorans</name>
    <dbReference type="NCBI Taxonomy" id="3075603"/>
    <lineage>
        <taxon>Bacteria</taxon>
        <taxon>Pseudomonadati</taxon>
        <taxon>Pseudomonadota</taxon>
        <taxon>Gammaproteobacteria</taxon>
        <taxon>Salinisphaerales</taxon>
        <taxon>Salinisphaeraceae</taxon>
        <taxon>Spectribacter</taxon>
    </lineage>
</organism>
<evidence type="ECO:0008006" key="5">
    <source>
        <dbReference type="Google" id="ProtNLM"/>
    </source>
</evidence>
<comment type="caution">
    <text evidence="3">The sequence shown here is derived from an EMBL/GenBank/DDBJ whole genome shotgun (WGS) entry which is preliminary data.</text>
</comment>
<keyword evidence="1" id="KW-0472">Membrane</keyword>
<dbReference type="Proteomes" id="UP001259982">
    <property type="component" value="Unassembled WGS sequence"/>
</dbReference>
<dbReference type="EMBL" id="JAVRHY010000019">
    <property type="protein sequence ID" value="MDT0619696.1"/>
    <property type="molecule type" value="Genomic_DNA"/>
</dbReference>
<evidence type="ECO:0000313" key="3">
    <source>
        <dbReference type="EMBL" id="MDT0619696.1"/>
    </source>
</evidence>
<evidence type="ECO:0000313" key="4">
    <source>
        <dbReference type="Proteomes" id="UP001259982"/>
    </source>
</evidence>
<accession>A0ABU3BDY8</accession>
<gene>
    <name evidence="3" type="ORF">RM531_14550</name>
</gene>
<name>A0ABU3BDY8_9GAMM</name>
<feature type="signal peptide" evidence="2">
    <location>
        <begin position="1"/>
        <end position="30"/>
    </location>
</feature>
<reference evidence="3 4" key="1">
    <citation type="submission" date="2023-09" db="EMBL/GenBank/DDBJ databases">
        <authorList>
            <person name="Rey-Velasco X."/>
        </authorList>
    </citation>
    <scope>NUCLEOTIDE SEQUENCE [LARGE SCALE GENOMIC DNA]</scope>
    <source>
        <strain evidence="3 4">P385</strain>
    </source>
</reference>
<dbReference type="RefSeq" id="WP_311660293.1">
    <property type="nucleotide sequence ID" value="NZ_JAVRHY010000019.1"/>
</dbReference>
<protein>
    <recommendedName>
        <fullName evidence="5">Multidrug transporter</fullName>
    </recommendedName>
</protein>
<keyword evidence="1" id="KW-1133">Transmembrane helix</keyword>
<feature type="transmembrane region" description="Helical" evidence="1">
    <location>
        <begin position="54"/>
        <end position="75"/>
    </location>
</feature>
<evidence type="ECO:0000256" key="2">
    <source>
        <dbReference type="SAM" id="SignalP"/>
    </source>
</evidence>
<evidence type="ECO:0000256" key="1">
    <source>
        <dbReference type="SAM" id="Phobius"/>
    </source>
</evidence>
<proteinExistence type="predicted"/>
<keyword evidence="2" id="KW-0732">Signal</keyword>